<protein>
    <recommendedName>
        <fullName evidence="3">DGQHR domain-containing protein</fullName>
    </recommendedName>
</protein>
<proteinExistence type="predicted"/>
<dbReference type="NCBIfam" id="NF041060">
    <property type="entry name" value="DpdB"/>
    <property type="match status" value="1"/>
</dbReference>
<dbReference type="CDD" id="cd16413">
    <property type="entry name" value="DGQHR_domain"/>
    <property type="match status" value="1"/>
</dbReference>
<dbReference type="OrthoDB" id="6774424at2"/>
<gene>
    <name evidence="1" type="ORF">CDO81_27110</name>
</gene>
<evidence type="ECO:0000313" key="2">
    <source>
        <dbReference type="Proteomes" id="UP000197446"/>
    </source>
</evidence>
<name>A0A254N1X2_9BURK</name>
<dbReference type="AlphaFoldDB" id="A0A254N1X2"/>
<dbReference type="NCBIfam" id="TIGR03187">
    <property type="entry name" value="DGQHR"/>
    <property type="match status" value="1"/>
</dbReference>
<sequence>MASSSEEIIVRALHTLQGNGLDVYAFFINGPDVMRVADITRLERDQADNLKGFQRPEIRSHVKGIAEYLLQGDVLFPNAIILALSPAVKFAASRGTKPTGDQGLAQSGTLTIPLFKEGERVAWIVDGQQRSLALSQIGSRTIPVPVIGFVSDSLEIQREQFILVNKAKPLPPRLINELLPETRSVLFPRELSLRKLPAEICSLLNRDKTSPFHQLIKRVSDKGSFSGAVVTDSAVITMIKNSINNPLGALAPYKGGPRDSADVESMYRILQTYWTAVRDVFKDAWGKDPRHSRLMHSAGIEAMGVLMDRIYARMSGPNEDLKAVKVELEKVAPVCRWTSGQWDSLGLAWNEIQSTPKDIKKLQDVLVRAYASSAKT</sequence>
<organism evidence="1 2">
    <name type="scientific">Roseateles puraquae</name>
    <dbReference type="NCBI Taxonomy" id="431059"/>
    <lineage>
        <taxon>Bacteria</taxon>
        <taxon>Pseudomonadati</taxon>
        <taxon>Pseudomonadota</taxon>
        <taxon>Betaproteobacteria</taxon>
        <taxon>Burkholderiales</taxon>
        <taxon>Sphaerotilaceae</taxon>
        <taxon>Roseateles</taxon>
    </lineage>
</organism>
<dbReference type="InterPro" id="IPR017642">
    <property type="entry name" value="DNA_S_mod_DndB"/>
</dbReference>
<evidence type="ECO:0008006" key="3">
    <source>
        <dbReference type="Google" id="ProtNLM"/>
    </source>
</evidence>
<dbReference type="Proteomes" id="UP000197446">
    <property type="component" value="Unassembled WGS sequence"/>
</dbReference>
<dbReference type="RefSeq" id="WP_088486392.1">
    <property type="nucleotide sequence ID" value="NZ_NISI01000028.1"/>
</dbReference>
<keyword evidence="2" id="KW-1185">Reference proteome</keyword>
<accession>A0A254N1X2</accession>
<dbReference type="EMBL" id="NISI01000028">
    <property type="protein sequence ID" value="OWQ96484.1"/>
    <property type="molecule type" value="Genomic_DNA"/>
</dbReference>
<comment type="caution">
    <text evidence="1">The sequence shown here is derived from an EMBL/GenBank/DDBJ whole genome shotgun (WGS) entry which is preliminary data.</text>
</comment>
<dbReference type="InterPro" id="IPR017601">
    <property type="entry name" value="DGQHR-contain_dom"/>
</dbReference>
<reference evidence="1 2" key="1">
    <citation type="journal article" date="2007" name="Int. J. Syst. Evol. Microbiol.">
        <title>Description of Pelomonas aquatica sp. nov. and Pelomonas puraquae sp. nov., isolated from industrial and haemodialysis water.</title>
        <authorList>
            <person name="Gomila M."/>
            <person name="Bowien B."/>
            <person name="Falsen E."/>
            <person name="Moore E.R."/>
            <person name="Lalucat J."/>
        </authorList>
    </citation>
    <scope>NUCLEOTIDE SEQUENCE [LARGE SCALE GENOMIC DNA]</scope>
    <source>
        <strain evidence="1 2">CCUG 52769</strain>
    </source>
</reference>
<evidence type="ECO:0000313" key="1">
    <source>
        <dbReference type="EMBL" id="OWQ96484.1"/>
    </source>
</evidence>
<dbReference type="Pfam" id="PF14072">
    <property type="entry name" value="DndB"/>
    <property type="match status" value="1"/>
</dbReference>